<dbReference type="EnsemblMetazoa" id="G17885.3">
    <property type="protein sequence ID" value="G17885.3:cds"/>
    <property type="gene ID" value="G17885"/>
</dbReference>
<evidence type="ECO:0000256" key="2">
    <source>
        <dbReference type="SAM" id="SignalP"/>
    </source>
</evidence>
<evidence type="ECO:0008006" key="5">
    <source>
        <dbReference type="Google" id="ProtNLM"/>
    </source>
</evidence>
<evidence type="ECO:0000313" key="4">
    <source>
        <dbReference type="Proteomes" id="UP000005408"/>
    </source>
</evidence>
<keyword evidence="2" id="KW-0732">Signal</keyword>
<feature type="signal peptide" evidence="2">
    <location>
        <begin position="1"/>
        <end position="20"/>
    </location>
</feature>
<organism evidence="3 4">
    <name type="scientific">Magallana gigas</name>
    <name type="common">Pacific oyster</name>
    <name type="synonym">Crassostrea gigas</name>
    <dbReference type="NCBI Taxonomy" id="29159"/>
    <lineage>
        <taxon>Eukaryota</taxon>
        <taxon>Metazoa</taxon>
        <taxon>Spiralia</taxon>
        <taxon>Lophotrochozoa</taxon>
        <taxon>Mollusca</taxon>
        <taxon>Bivalvia</taxon>
        <taxon>Autobranchia</taxon>
        <taxon>Pteriomorphia</taxon>
        <taxon>Ostreida</taxon>
        <taxon>Ostreoidea</taxon>
        <taxon>Ostreidae</taxon>
        <taxon>Magallana</taxon>
    </lineage>
</organism>
<feature type="chain" id="PRO_5036449637" description="Insulin-like growth factor binding protein, N-terminal" evidence="2">
    <location>
        <begin position="21"/>
        <end position="154"/>
    </location>
</feature>
<sequence length="154" mass="18106">MVYQLSLAISLFCCTIFCASFNCERFSEQKCYKDCQWNEAFNKCIDCETGFYGENCSSPCRYPNYGKYCQQDCSHCNLDECNSKLGCMSSDIPTSQDYNTSKEKSIQLKYIIIGLIAFGFFATFIIIAYVYKMKRRSFENERNWSSFVQRLRYY</sequence>
<evidence type="ECO:0000256" key="1">
    <source>
        <dbReference type="SAM" id="Phobius"/>
    </source>
</evidence>
<feature type="transmembrane region" description="Helical" evidence="1">
    <location>
        <begin position="110"/>
        <end position="131"/>
    </location>
</feature>
<dbReference type="AlphaFoldDB" id="A0A8W8J902"/>
<keyword evidence="1" id="KW-0472">Membrane</keyword>
<dbReference type="Proteomes" id="UP000005408">
    <property type="component" value="Unassembled WGS sequence"/>
</dbReference>
<evidence type="ECO:0000313" key="3">
    <source>
        <dbReference type="EnsemblMetazoa" id="G17885.3:cds"/>
    </source>
</evidence>
<name>A0A8W8J902_MAGGI</name>
<accession>A0A8W8J902</accession>
<keyword evidence="1" id="KW-1133">Transmembrane helix</keyword>
<reference evidence="3" key="1">
    <citation type="submission" date="2022-08" db="UniProtKB">
        <authorList>
            <consortium name="EnsemblMetazoa"/>
        </authorList>
    </citation>
    <scope>IDENTIFICATION</scope>
    <source>
        <strain evidence="3">05x7-T-G4-1.051#20</strain>
    </source>
</reference>
<keyword evidence="4" id="KW-1185">Reference proteome</keyword>
<keyword evidence="1" id="KW-0812">Transmembrane</keyword>
<protein>
    <recommendedName>
        <fullName evidence="5">Insulin-like growth factor binding protein, N-terminal</fullName>
    </recommendedName>
</protein>
<proteinExistence type="predicted"/>